<feature type="compositionally biased region" description="Low complexity" evidence="6">
    <location>
        <begin position="322"/>
        <end position="337"/>
    </location>
</feature>
<gene>
    <name evidence="9" type="ORF">Bathy07g01630</name>
</gene>
<dbReference type="GeneID" id="19014653"/>
<feature type="transmembrane region" description="Helical" evidence="7">
    <location>
        <begin position="237"/>
        <end position="256"/>
    </location>
</feature>
<dbReference type="OrthoDB" id="498093at2759"/>
<keyword evidence="4 7" id="KW-1133">Transmembrane helix</keyword>
<accession>K8F1I3</accession>
<dbReference type="PANTHER" id="PTHR32322:SF2">
    <property type="entry name" value="EAMA DOMAIN-CONTAINING PROTEIN"/>
    <property type="match status" value="1"/>
</dbReference>
<evidence type="ECO:0000256" key="5">
    <source>
        <dbReference type="ARBA" id="ARBA00023136"/>
    </source>
</evidence>
<dbReference type="InterPro" id="IPR000620">
    <property type="entry name" value="EamA_dom"/>
</dbReference>
<protein>
    <submittedName>
        <fullName evidence="9">Drug/Metabolite transporter superfamily</fullName>
    </submittedName>
</protein>
<evidence type="ECO:0000313" key="9">
    <source>
        <dbReference type="EMBL" id="CCO66183.1"/>
    </source>
</evidence>
<evidence type="ECO:0000256" key="4">
    <source>
        <dbReference type="ARBA" id="ARBA00022989"/>
    </source>
</evidence>
<evidence type="ECO:0000256" key="7">
    <source>
        <dbReference type="SAM" id="Phobius"/>
    </source>
</evidence>
<comment type="subcellular location">
    <subcellularLocation>
        <location evidence="1">Membrane</location>
        <topology evidence="1">Multi-pass membrane protein</topology>
    </subcellularLocation>
</comment>
<dbReference type="KEGG" id="bpg:Bathy07g01630"/>
<feature type="transmembrane region" description="Helical" evidence="7">
    <location>
        <begin position="171"/>
        <end position="189"/>
    </location>
</feature>
<reference evidence="9 10" key="1">
    <citation type="submission" date="2011-10" db="EMBL/GenBank/DDBJ databases">
        <authorList>
            <person name="Genoscope - CEA"/>
        </authorList>
    </citation>
    <scope>NUCLEOTIDE SEQUENCE [LARGE SCALE GENOMIC DNA]</scope>
    <source>
        <strain evidence="9 10">RCC 1105</strain>
    </source>
</reference>
<feature type="transmembrane region" description="Helical" evidence="7">
    <location>
        <begin position="21"/>
        <end position="40"/>
    </location>
</feature>
<feature type="transmembrane region" description="Helical" evidence="7">
    <location>
        <begin position="109"/>
        <end position="131"/>
    </location>
</feature>
<dbReference type="EMBL" id="FO082272">
    <property type="protein sequence ID" value="CCO66183.1"/>
    <property type="molecule type" value="Genomic_DNA"/>
</dbReference>
<comment type="similarity">
    <text evidence="2">Belongs to the drug/metabolite transporter (DMT) superfamily. Plant drug/metabolite exporter (P-DME) (TC 2.A.7.4) family.</text>
</comment>
<evidence type="ECO:0000256" key="1">
    <source>
        <dbReference type="ARBA" id="ARBA00004141"/>
    </source>
</evidence>
<dbReference type="Proteomes" id="UP000198341">
    <property type="component" value="Chromosome 7"/>
</dbReference>
<keyword evidence="10" id="KW-1185">Reference proteome</keyword>
<dbReference type="GO" id="GO:0016020">
    <property type="term" value="C:membrane"/>
    <property type="evidence" value="ECO:0007669"/>
    <property type="project" value="UniProtKB-SubCell"/>
</dbReference>
<evidence type="ECO:0000313" key="10">
    <source>
        <dbReference type="Proteomes" id="UP000198341"/>
    </source>
</evidence>
<feature type="transmembrane region" description="Helical" evidence="7">
    <location>
        <begin position="268"/>
        <end position="288"/>
    </location>
</feature>
<feature type="transmembrane region" description="Helical" evidence="7">
    <location>
        <begin position="201"/>
        <end position="225"/>
    </location>
</feature>
<feature type="transmembrane region" description="Helical" evidence="7">
    <location>
        <begin position="85"/>
        <end position="103"/>
    </location>
</feature>
<keyword evidence="3 7" id="KW-0812">Transmembrane</keyword>
<feature type="region of interest" description="Disordered" evidence="6">
    <location>
        <begin position="320"/>
        <end position="349"/>
    </location>
</feature>
<feature type="transmembrane region" description="Helical" evidence="7">
    <location>
        <begin position="138"/>
        <end position="159"/>
    </location>
</feature>
<dbReference type="SUPFAM" id="SSF103481">
    <property type="entry name" value="Multidrug resistance efflux transporter EmrE"/>
    <property type="match status" value="2"/>
</dbReference>
<sequence>MNSGDIKTRLRKEYETPSTCTTHLALTLVQLIFALMHTLANPSLKHIPSFAFCTLRLAIALPFLYFFGRMEKPTQTKDISWKQRFWFVPMGTFLGIAYLLVFVCNERSGAIAVASVQPLMPVCTAMLSFAFGLERMCFLKAFGCLLGFAGTVLAVRAHRIFDEVGPSVEDVLLLLLQTCSYSFYVVMVVKATKSGMKNYGMTFLFGATLFAWTWIFFAGGLKQIFIDIDWENEVPAYAWGGVLFSGFGSAVIAHGINSWAITRVNGVLPTVYSGVQVAFTVLFGLTFLDESLEAIQFAGIAITVVGVYCVARSRAEEREEIISSATTTETTETETTTPTADAQRQKDDDDVEELVELVVAVPDAVPHRPSLDL</sequence>
<dbReference type="InterPro" id="IPR050638">
    <property type="entry name" value="AA-Vitamin_Transporters"/>
</dbReference>
<feature type="transmembrane region" description="Helical" evidence="7">
    <location>
        <begin position="294"/>
        <end position="311"/>
    </location>
</feature>
<evidence type="ECO:0000256" key="2">
    <source>
        <dbReference type="ARBA" id="ARBA00007635"/>
    </source>
</evidence>
<dbReference type="InterPro" id="IPR037185">
    <property type="entry name" value="EmrE-like"/>
</dbReference>
<organism evidence="9 10">
    <name type="scientific">Bathycoccus prasinos</name>
    <dbReference type="NCBI Taxonomy" id="41875"/>
    <lineage>
        <taxon>Eukaryota</taxon>
        <taxon>Viridiplantae</taxon>
        <taxon>Chlorophyta</taxon>
        <taxon>Mamiellophyceae</taxon>
        <taxon>Mamiellales</taxon>
        <taxon>Bathycoccaceae</taxon>
        <taxon>Bathycoccus</taxon>
    </lineage>
</organism>
<evidence type="ECO:0000256" key="6">
    <source>
        <dbReference type="SAM" id="MobiDB-lite"/>
    </source>
</evidence>
<name>K8F1I3_9CHLO</name>
<dbReference type="PANTHER" id="PTHR32322">
    <property type="entry name" value="INNER MEMBRANE TRANSPORTER"/>
    <property type="match status" value="1"/>
</dbReference>
<feature type="transmembrane region" description="Helical" evidence="7">
    <location>
        <begin position="46"/>
        <end position="65"/>
    </location>
</feature>
<dbReference type="RefSeq" id="XP_007512095.1">
    <property type="nucleotide sequence ID" value="XM_007512033.1"/>
</dbReference>
<evidence type="ECO:0000256" key="3">
    <source>
        <dbReference type="ARBA" id="ARBA00022692"/>
    </source>
</evidence>
<feature type="domain" description="EamA" evidence="8">
    <location>
        <begin position="24"/>
        <end position="155"/>
    </location>
</feature>
<feature type="domain" description="EamA" evidence="8">
    <location>
        <begin position="171"/>
        <end position="310"/>
    </location>
</feature>
<dbReference type="Pfam" id="PF00892">
    <property type="entry name" value="EamA"/>
    <property type="match status" value="2"/>
</dbReference>
<keyword evidence="5 7" id="KW-0472">Membrane</keyword>
<proteinExistence type="inferred from homology"/>
<evidence type="ECO:0000259" key="8">
    <source>
        <dbReference type="Pfam" id="PF00892"/>
    </source>
</evidence>
<dbReference type="AlphaFoldDB" id="K8F1I3"/>